<evidence type="ECO:0000256" key="1">
    <source>
        <dbReference type="SAM" id="MobiDB-lite"/>
    </source>
</evidence>
<gene>
    <name evidence="2" type="ORF">CLV78_1011046</name>
</gene>
<dbReference type="RefSeq" id="WP_106203635.1">
    <property type="nucleotide sequence ID" value="NZ_PVTD01000001.1"/>
</dbReference>
<evidence type="ECO:0000313" key="3">
    <source>
        <dbReference type="Proteomes" id="UP000239480"/>
    </source>
</evidence>
<accession>A0A2T0S0I1</accession>
<dbReference type="Gene3D" id="1.25.40.10">
    <property type="entry name" value="Tetratricopeptide repeat domain"/>
    <property type="match status" value="1"/>
</dbReference>
<protein>
    <submittedName>
        <fullName evidence="2">TolB-like protein</fullName>
    </submittedName>
</protein>
<comment type="caution">
    <text evidence="2">The sequence shown here is derived from an EMBL/GenBank/DDBJ whole genome shotgun (WGS) entry which is preliminary data.</text>
</comment>
<feature type="region of interest" description="Disordered" evidence="1">
    <location>
        <begin position="104"/>
        <end position="125"/>
    </location>
</feature>
<dbReference type="SUPFAM" id="SSF48452">
    <property type="entry name" value="TPR-like"/>
    <property type="match status" value="1"/>
</dbReference>
<dbReference type="InterPro" id="IPR011990">
    <property type="entry name" value="TPR-like_helical_dom_sf"/>
</dbReference>
<organism evidence="2 3">
    <name type="scientific">Aliiruegeria haliotis</name>
    <dbReference type="NCBI Taxonomy" id="1280846"/>
    <lineage>
        <taxon>Bacteria</taxon>
        <taxon>Pseudomonadati</taxon>
        <taxon>Pseudomonadota</taxon>
        <taxon>Alphaproteobacteria</taxon>
        <taxon>Rhodobacterales</taxon>
        <taxon>Roseobacteraceae</taxon>
        <taxon>Aliiruegeria</taxon>
    </lineage>
</organism>
<proteinExistence type="predicted"/>
<evidence type="ECO:0000313" key="2">
    <source>
        <dbReference type="EMBL" id="PRY26941.1"/>
    </source>
</evidence>
<keyword evidence="3" id="KW-1185">Reference proteome</keyword>
<name>A0A2T0S0I1_9RHOB</name>
<dbReference type="Proteomes" id="UP000239480">
    <property type="component" value="Unassembled WGS sequence"/>
</dbReference>
<reference evidence="2 3" key="1">
    <citation type="submission" date="2018-03" db="EMBL/GenBank/DDBJ databases">
        <title>Genomic Encyclopedia of Archaeal and Bacterial Type Strains, Phase II (KMG-II): from individual species to whole genera.</title>
        <authorList>
            <person name="Goeker M."/>
        </authorList>
    </citation>
    <scope>NUCLEOTIDE SEQUENCE [LARGE SCALE GENOMIC DNA]</scope>
    <source>
        <strain evidence="2 3">DSM 29328</strain>
    </source>
</reference>
<dbReference type="OrthoDB" id="54411at2"/>
<feature type="region of interest" description="Disordered" evidence="1">
    <location>
        <begin position="1"/>
        <end position="23"/>
    </location>
</feature>
<dbReference type="AlphaFoldDB" id="A0A2T0S0I1"/>
<sequence length="509" mass="55594">MPDEVKPDQIKRQLERMTKSPDFNAGPRAKRLLAYIVNEELDGRGDLIKGTTLAIDVFGRGSDFDSNTDPVVRIEAVKLRKAISTYYRTGGVDDEIEISIPKGRYRPSFKHGPPTQSSPPEIPSQGLPSIHVQPFGGSEGEMAMQFRQALPEDIALELTRFGHIEIVSDWDQEKDGGSENPLEGSHYALAGNVRESAGHLRISVTLSRLPGRTVIWSERFSANLLDGDPFSDLETIAQTCAIRLLGAYGVVAEDVTTHLSEHAQSNTDVYEAVLALHAQLRTSRRESYRSFETIASDALRENPNSGLAHALVVIGMLDAFSMGNRGADGLISVGRPLAERAIVLAPNCQEALFAAAVIARLQGDEERFNHLIRSALAANPNGTLMIALIGAWLLRLGEVETGMRLLDEACEKNPSLPIWTRVSRTMGPIMSGEYESASDTVRNLDARDSLYDWMLITASHGLAGRGKEAGAALKAFKDAEVDPLEFLASFPMHEKLAQRLQTGLTRATA</sequence>
<feature type="compositionally biased region" description="Basic and acidic residues" evidence="1">
    <location>
        <begin position="1"/>
        <end position="19"/>
    </location>
</feature>
<dbReference type="EMBL" id="PVTD01000001">
    <property type="protein sequence ID" value="PRY26941.1"/>
    <property type="molecule type" value="Genomic_DNA"/>
</dbReference>